<organism evidence="1 2">
    <name type="scientific">Clostridium nitritogenes</name>
    <dbReference type="NCBI Taxonomy" id="83340"/>
    <lineage>
        <taxon>Bacteria</taxon>
        <taxon>Bacillati</taxon>
        <taxon>Bacillota</taxon>
        <taxon>Clostridia</taxon>
        <taxon>Eubacteriales</taxon>
        <taxon>Clostridiaceae</taxon>
        <taxon>Clostridium</taxon>
    </lineage>
</organism>
<name>A0ABN1LTR3_9CLOT</name>
<accession>A0ABN1LTR3</accession>
<sequence length="116" mass="14063">MKVLSKEKIFDYSVDMLLGIMRFDFYDGSLANSWNERELIKRLKEENKIDLKVLQLELNEIQFELIKSYEEVIKLCDGEGYDNETLLYIEYEKFKYVIKLVPVRDNYSYIYAYKKE</sequence>
<comment type="caution">
    <text evidence="1">The sequence shown here is derived from an EMBL/GenBank/DDBJ whole genome shotgun (WGS) entry which is preliminary data.</text>
</comment>
<dbReference type="RefSeq" id="WP_346026124.1">
    <property type="nucleotide sequence ID" value="NZ_BAAACO010000003.1"/>
</dbReference>
<keyword evidence="2" id="KW-1185">Reference proteome</keyword>
<evidence type="ECO:0000313" key="1">
    <source>
        <dbReference type="EMBL" id="GAA0860258.1"/>
    </source>
</evidence>
<dbReference type="EMBL" id="BAAACO010000003">
    <property type="protein sequence ID" value="GAA0860258.1"/>
    <property type="molecule type" value="Genomic_DNA"/>
</dbReference>
<evidence type="ECO:0000313" key="2">
    <source>
        <dbReference type="Proteomes" id="UP001501764"/>
    </source>
</evidence>
<dbReference type="Proteomes" id="UP001501764">
    <property type="component" value="Unassembled WGS sequence"/>
</dbReference>
<protein>
    <submittedName>
        <fullName evidence="1">Uncharacterized protein</fullName>
    </submittedName>
</protein>
<reference evidence="1 2" key="1">
    <citation type="journal article" date="2019" name="Int. J. Syst. Evol. Microbiol.">
        <title>The Global Catalogue of Microorganisms (GCM) 10K type strain sequencing project: providing services to taxonomists for standard genome sequencing and annotation.</title>
        <authorList>
            <consortium name="The Broad Institute Genomics Platform"/>
            <consortium name="The Broad Institute Genome Sequencing Center for Infectious Disease"/>
            <person name="Wu L."/>
            <person name="Ma J."/>
        </authorList>
    </citation>
    <scope>NUCLEOTIDE SEQUENCE [LARGE SCALE GENOMIC DNA]</scope>
    <source>
        <strain evidence="1 2">JCM 6485</strain>
    </source>
</reference>
<proteinExistence type="predicted"/>
<gene>
    <name evidence="1" type="ORF">GCM10008916_25790</name>
</gene>